<dbReference type="SUPFAM" id="SSF52540">
    <property type="entry name" value="P-loop containing nucleoside triphosphate hydrolases"/>
    <property type="match status" value="1"/>
</dbReference>
<feature type="domain" description="ABC transporter" evidence="3">
    <location>
        <begin position="10"/>
        <end position="88"/>
    </location>
</feature>
<keyword evidence="1" id="KW-0813">Transport</keyword>
<sequence length="103" mass="11310">MYTMGEYAVRGVNLNMYSGQVTALLGHNGAGSSTLFSMISGMAAPSKGSIKIMNAQNRTEQQQLIGYCPQYNAIFAKLTVDEHLQFFSRLKGVNKWKGTGQRV</sequence>
<gene>
    <name evidence="4" type="ORF">PENTCL1PPCAC_2906</name>
</gene>
<protein>
    <recommendedName>
        <fullName evidence="3">ABC transporter domain-containing protein</fullName>
    </recommendedName>
</protein>
<accession>A0AAV5SBR6</accession>
<dbReference type="GO" id="GO:0016020">
    <property type="term" value="C:membrane"/>
    <property type="evidence" value="ECO:0007669"/>
    <property type="project" value="InterPro"/>
</dbReference>
<dbReference type="InterPro" id="IPR003439">
    <property type="entry name" value="ABC_transporter-like_ATP-bd"/>
</dbReference>
<name>A0AAV5SBR6_9BILA</name>
<comment type="caution">
    <text evidence="4">The sequence shown here is derived from an EMBL/GenBank/DDBJ whole genome shotgun (WGS) entry which is preliminary data.</text>
</comment>
<dbReference type="Gene3D" id="3.40.50.300">
    <property type="entry name" value="P-loop containing nucleotide triphosphate hydrolases"/>
    <property type="match status" value="1"/>
</dbReference>
<keyword evidence="2" id="KW-0677">Repeat</keyword>
<proteinExistence type="predicted"/>
<dbReference type="GO" id="GO:0005319">
    <property type="term" value="F:lipid transporter activity"/>
    <property type="evidence" value="ECO:0007669"/>
    <property type="project" value="TreeGrafter"/>
</dbReference>
<dbReference type="PANTHER" id="PTHR19229:SF36">
    <property type="entry name" value="ATP-BINDING CASSETTE SUB-FAMILY A MEMBER 2"/>
    <property type="match status" value="1"/>
</dbReference>
<evidence type="ECO:0000313" key="4">
    <source>
        <dbReference type="EMBL" id="GMS80731.1"/>
    </source>
</evidence>
<dbReference type="PANTHER" id="PTHR19229">
    <property type="entry name" value="ATP-BINDING CASSETTE TRANSPORTER SUBFAMILY A ABCA"/>
    <property type="match status" value="1"/>
</dbReference>
<organism evidence="4 5">
    <name type="scientific">Pristionchus entomophagus</name>
    <dbReference type="NCBI Taxonomy" id="358040"/>
    <lineage>
        <taxon>Eukaryota</taxon>
        <taxon>Metazoa</taxon>
        <taxon>Ecdysozoa</taxon>
        <taxon>Nematoda</taxon>
        <taxon>Chromadorea</taxon>
        <taxon>Rhabditida</taxon>
        <taxon>Rhabditina</taxon>
        <taxon>Diplogasteromorpha</taxon>
        <taxon>Diplogasteroidea</taxon>
        <taxon>Neodiplogasteridae</taxon>
        <taxon>Pristionchus</taxon>
    </lineage>
</organism>
<dbReference type="AlphaFoldDB" id="A0AAV5SBR6"/>
<dbReference type="Pfam" id="PF00005">
    <property type="entry name" value="ABC_tran"/>
    <property type="match status" value="1"/>
</dbReference>
<reference evidence="4" key="1">
    <citation type="submission" date="2023-10" db="EMBL/GenBank/DDBJ databases">
        <title>Genome assembly of Pristionchus species.</title>
        <authorList>
            <person name="Yoshida K."/>
            <person name="Sommer R.J."/>
        </authorList>
    </citation>
    <scope>NUCLEOTIDE SEQUENCE</scope>
    <source>
        <strain evidence="4">RS0144</strain>
    </source>
</reference>
<evidence type="ECO:0000256" key="1">
    <source>
        <dbReference type="ARBA" id="ARBA00022448"/>
    </source>
</evidence>
<dbReference type="GO" id="GO:0005524">
    <property type="term" value="F:ATP binding"/>
    <property type="evidence" value="ECO:0007669"/>
    <property type="project" value="InterPro"/>
</dbReference>
<dbReference type="InterPro" id="IPR026082">
    <property type="entry name" value="ABCA"/>
</dbReference>
<dbReference type="GO" id="GO:0140359">
    <property type="term" value="F:ABC-type transporter activity"/>
    <property type="evidence" value="ECO:0007669"/>
    <property type="project" value="InterPro"/>
</dbReference>
<dbReference type="EMBL" id="BTSX01000001">
    <property type="protein sequence ID" value="GMS80731.1"/>
    <property type="molecule type" value="Genomic_DNA"/>
</dbReference>
<dbReference type="Proteomes" id="UP001432027">
    <property type="component" value="Unassembled WGS sequence"/>
</dbReference>
<dbReference type="InterPro" id="IPR027417">
    <property type="entry name" value="P-loop_NTPase"/>
</dbReference>
<keyword evidence="5" id="KW-1185">Reference proteome</keyword>
<evidence type="ECO:0000256" key="2">
    <source>
        <dbReference type="ARBA" id="ARBA00022737"/>
    </source>
</evidence>
<dbReference type="GO" id="GO:0016887">
    <property type="term" value="F:ATP hydrolysis activity"/>
    <property type="evidence" value="ECO:0007669"/>
    <property type="project" value="InterPro"/>
</dbReference>
<evidence type="ECO:0000313" key="5">
    <source>
        <dbReference type="Proteomes" id="UP001432027"/>
    </source>
</evidence>
<evidence type="ECO:0000259" key="3">
    <source>
        <dbReference type="Pfam" id="PF00005"/>
    </source>
</evidence>